<dbReference type="Gene3D" id="3.40.50.150">
    <property type="entry name" value="Vaccinia Virus protein VP39"/>
    <property type="match status" value="1"/>
</dbReference>
<dbReference type="InterPro" id="IPR041698">
    <property type="entry name" value="Methyltransf_25"/>
</dbReference>
<accession>A0A0D1WCI5</accession>
<evidence type="ECO:0000313" key="4">
    <source>
        <dbReference type="Proteomes" id="UP000037269"/>
    </source>
</evidence>
<evidence type="ECO:0000259" key="1">
    <source>
        <dbReference type="Pfam" id="PF13649"/>
    </source>
</evidence>
<dbReference type="InterPro" id="IPR029063">
    <property type="entry name" value="SAM-dependent_MTases_sf"/>
</dbReference>
<dbReference type="CDD" id="cd02440">
    <property type="entry name" value="AdoMet_MTases"/>
    <property type="match status" value="1"/>
</dbReference>
<dbReference type="PATRIC" id="fig|47500.8.peg.6604"/>
<organism evidence="2 4">
    <name type="scientific">Aneurinibacillus migulanus</name>
    <name type="common">Bacillus migulanus</name>
    <dbReference type="NCBI Taxonomy" id="47500"/>
    <lineage>
        <taxon>Bacteria</taxon>
        <taxon>Bacillati</taxon>
        <taxon>Bacillota</taxon>
        <taxon>Bacilli</taxon>
        <taxon>Bacillales</taxon>
        <taxon>Paenibacillaceae</taxon>
        <taxon>Aneurinibacillus group</taxon>
        <taxon>Aneurinibacillus</taxon>
    </lineage>
</organism>
<dbReference type="RefSeq" id="WP_043065822.1">
    <property type="nucleotide sequence ID" value="NZ_BJOA01000104.1"/>
</dbReference>
<dbReference type="GO" id="GO:0032259">
    <property type="term" value="P:methylation"/>
    <property type="evidence" value="ECO:0007669"/>
    <property type="project" value="UniProtKB-KW"/>
</dbReference>
<dbReference type="Pfam" id="PF13649">
    <property type="entry name" value="Methyltransf_25"/>
    <property type="match status" value="1"/>
</dbReference>
<dbReference type="EMBL" id="LGUG01000013">
    <property type="protein sequence ID" value="KON84346.1"/>
    <property type="molecule type" value="Genomic_DNA"/>
</dbReference>
<dbReference type="Proteomes" id="UP000182836">
    <property type="component" value="Unassembled WGS sequence"/>
</dbReference>
<sequence>MSIKKYTEANREAWNEVTPIHQKARNINVKKQFKEKGFSLLDKVITEKFKEINIHGKTVAQLCCNNGIELLSIINLGAKSGTGFDISDYAIQEANELAIVSNLPCTFIRTDVYDIGKEHTEQYDLVYISIGALTWLPDLQRFFTIVSGLLKKEGTLVIYEMHPFLNMFAVEGETEFEEPLKVAFSYYKNDPWVSYKGIDYIGGTAYKSKPNYSFSHTLSNLLNSIMQSGIHIKEFNEYDHDISCIFGHLEKENKLPLSYILVGKK</sequence>
<dbReference type="EMBL" id="FNED01000008">
    <property type="protein sequence ID" value="SDI86420.1"/>
    <property type="molecule type" value="Genomic_DNA"/>
</dbReference>
<dbReference type="AlphaFoldDB" id="A0A0D1WCI5"/>
<dbReference type="OrthoDB" id="9774345at2"/>
<dbReference type="STRING" id="47500.AF333_30940"/>
<evidence type="ECO:0000313" key="2">
    <source>
        <dbReference type="EMBL" id="KON84346.1"/>
    </source>
</evidence>
<keyword evidence="4" id="KW-1185">Reference proteome</keyword>
<evidence type="ECO:0000313" key="3">
    <source>
        <dbReference type="EMBL" id="SDI86420.1"/>
    </source>
</evidence>
<evidence type="ECO:0000313" key="5">
    <source>
        <dbReference type="Proteomes" id="UP000182836"/>
    </source>
</evidence>
<reference evidence="3 5" key="2">
    <citation type="submission" date="2016-10" db="EMBL/GenBank/DDBJ databases">
        <authorList>
            <person name="de Groot N.N."/>
        </authorList>
    </citation>
    <scope>NUCLEOTIDE SEQUENCE [LARGE SCALE GENOMIC DNA]</scope>
    <source>
        <strain evidence="3 5">DSM 2895</strain>
    </source>
</reference>
<dbReference type="Proteomes" id="UP000037269">
    <property type="component" value="Unassembled WGS sequence"/>
</dbReference>
<dbReference type="SUPFAM" id="SSF53335">
    <property type="entry name" value="S-adenosyl-L-methionine-dependent methyltransferases"/>
    <property type="match status" value="1"/>
</dbReference>
<proteinExistence type="predicted"/>
<keyword evidence="3" id="KW-0808">Transferase</keyword>
<gene>
    <name evidence="2" type="ORF">AF333_30940</name>
    <name evidence="3" type="ORF">SAMN04487909_108210</name>
</gene>
<dbReference type="GeneID" id="42309542"/>
<name>A0A0D1WCI5_ANEMI</name>
<protein>
    <submittedName>
        <fullName evidence="3">Methyltransferase domain-containing protein</fullName>
    </submittedName>
</protein>
<reference evidence="2 4" key="1">
    <citation type="submission" date="2015-07" db="EMBL/GenBank/DDBJ databases">
        <title>Fjat-14205 dsm 2895.</title>
        <authorList>
            <person name="Liu B."/>
            <person name="Wang J."/>
            <person name="Zhu Y."/>
            <person name="Liu G."/>
            <person name="Chen Q."/>
            <person name="Chen Z."/>
            <person name="Lan J."/>
            <person name="Che J."/>
            <person name="Ge C."/>
            <person name="Shi H."/>
            <person name="Pan Z."/>
            <person name="Liu X."/>
        </authorList>
    </citation>
    <scope>NUCLEOTIDE SEQUENCE [LARGE SCALE GENOMIC DNA]</scope>
    <source>
        <strain evidence="2 4">DSM 2895</strain>
    </source>
</reference>
<dbReference type="GO" id="GO:0008168">
    <property type="term" value="F:methyltransferase activity"/>
    <property type="evidence" value="ECO:0007669"/>
    <property type="project" value="UniProtKB-KW"/>
</dbReference>
<keyword evidence="3" id="KW-0489">Methyltransferase</keyword>
<feature type="domain" description="Methyltransferase" evidence="1">
    <location>
        <begin position="59"/>
        <end position="154"/>
    </location>
</feature>